<evidence type="ECO:0000256" key="5">
    <source>
        <dbReference type="ARBA" id="ARBA00023239"/>
    </source>
</evidence>
<comment type="subunit">
    <text evidence="6">Homotetramer.</text>
</comment>
<dbReference type="Proteomes" id="UP000531251">
    <property type="component" value="Unassembled WGS sequence"/>
</dbReference>
<accession>A0A7X5Y3R6</accession>
<dbReference type="HAMAP" id="MF_01965">
    <property type="entry name" value="NADHX_dehydratase"/>
    <property type="match status" value="1"/>
</dbReference>
<dbReference type="SUPFAM" id="SSF53613">
    <property type="entry name" value="Ribokinase-like"/>
    <property type="match status" value="1"/>
</dbReference>
<keyword evidence="2 6" id="KW-0067">ATP-binding</keyword>
<feature type="binding site" evidence="6">
    <location>
        <position position="232"/>
    </location>
    <ligand>
        <name>(6S)-NADPHX</name>
        <dbReference type="ChEBI" id="CHEBI:64076"/>
    </ligand>
</feature>
<keyword evidence="3 6" id="KW-0521">NADP</keyword>
<dbReference type="GO" id="GO:0046496">
    <property type="term" value="P:nicotinamide nucleotide metabolic process"/>
    <property type="evidence" value="ECO:0007669"/>
    <property type="project" value="UniProtKB-UniRule"/>
</dbReference>
<evidence type="ECO:0000259" key="7">
    <source>
        <dbReference type="PROSITE" id="PS51383"/>
    </source>
</evidence>
<evidence type="ECO:0000313" key="9">
    <source>
        <dbReference type="Proteomes" id="UP000531251"/>
    </source>
</evidence>
<feature type="domain" description="YjeF C-terminal" evidence="7">
    <location>
        <begin position="6"/>
        <end position="291"/>
    </location>
</feature>
<comment type="function">
    <text evidence="6">Catalyzes the dehydration of the S-form of NAD(P)HX at the expense of ADP, which is converted to AMP. Together with NAD(P)HX epimerase, which catalyzes the epimerization of the S- and R-forms, the enzyme allows the repair of both epimers of NAD(P)HX, a damaged form of NAD(P)H that is a result of enzymatic or heat-dependent hydration.</text>
</comment>
<feature type="binding site" evidence="6">
    <location>
        <position position="41"/>
    </location>
    <ligand>
        <name>(6S)-NADPHX</name>
        <dbReference type="ChEBI" id="CHEBI:64076"/>
    </ligand>
</feature>
<evidence type="ECO:0000256" key="2">
    <source>
        <dbReference type="ARBA" id="ARBA00022840"/>
    </source>
</evidence>
<feature type="binding site" evidence="6">
    <location>
        <begin position="202"/>
        <end position="206"/>
    </location>
    <ligand>
        <name>AMP</name>
        <dbReference type="ChEBI" id="CHEBI:456215"/>
    </ligand>
</feature>
<reference evidence="8 9" key="1">
    <citation type="submission" date="2020-03" db="EMBL/GenBank/DDBJ databases">
        <title>Genomic Encyclopedia of Type Strains, Phase IV (KMG-IV): sequencing the most valuable type-strain genomes for metagenomic binning, comparative biology and taxonomic classification.</title>
        <authorList>
            <person name="Goeker M."/>
        </authorList>
    </citation>
    <scope>NUCLEOTIDE SEQUENCE [LARGE SCALE GENOMIC DNA]</scope>
    <source>
        <strain evidence="8 9">DSM 7225</strain>
    </source>
</reference>
<dbReference type="EMBL" id="JAATJB010000024">
    <property type="protein sequence ID" value="NJB99927.1"/>
    <property type="molecule type" value="Genomic_DNA"/>
</dbReference>
<gene>
    <name evidence="6" type="primary">nnrD</name>
    <name evidence="8" type="ORF">GGR89_004275</name>
</gene>
<protein>
    <recommendedName>
        <fullName evidence="6">ADP-dependent (S)-NAD(P)H-hydrate dehydratase</fullName>
        <ecNumber evidence="6">4.2.1.136</ecNumber>
    </recommendedName>
    <alternativeName>
        <fullName evidence="6">ADP-dependent NAD(P)HX dehydratase</fullName>
    </alternativeName>
</protein>
<evidence type="ECO:0000256" key="6">
    <source>
        <dbReference type="HAMAP-Rule" id="MF_01965"/>
    </source>
</evidence>
<dbReference type="Pfam" id="PF01256">
    <property type="entry name" value="Carb_kinase"/>
    <property type="match status" value="1"/>
</dbReference>
<dbReference type="AlphaFoldDB" id="A0A7X5Y3R6"/>
<organism evidence="8 9">
    <name type="scientific">Sphingomonas trueperi</name>
    <dbReference type="NCBI Taxonomy" id="53317"/>
    <lineage>
        <taxon>Bacteria</taxon>
        <taxon>Pseudomonadati</taxon>
        <taxon>Pseudomonadota</taxon>
        <taxon>Alphaproteobacteria</taxon>
        <taxon>Sphingomonadales</taxon>
        <taxon>Sphingomonadaceae</taxon>
        <taxon>Sphingomonas</taxon>
    </lineage>
</organism>
<dbReference type="PROSITE" id="PS51383">
    <property type="entry name" value="YJEF_C_3"/>
    <property type="match status" value="1"/>
</dbReference>
<feature type="binding site" evidence="6">
    <location>
        <position position="231"/>
    </location>
    <ligand>
        <name>AMP</name>
        <dbReference type="ChEBI" id="CHEBI:456215"/>
    </ligand>
</feature>
<dbReference type="InterPro" id="IPR017953">
    <property type="entry name" value="Carbohydrate_kinase_pred_CS"/>
</dbReference>
<dbReference type="GO" id="GO:0005524">
    <property type="term" value="F:ATP binding"/>
    <property type="evidence" value="ECO:0007669"/>
    <property type="project" value="UniProtKB-KW"/>
</dbReference>
<dbReference type="EC" id="4.2.1.136" evidence="6"/>
<dbReference type="InterPro" id="IPR029056">
    <property type="entry name" value="Ribokinase-like"/>
</dbReference>
<sequence length="291" mass="29114">MIALDRAWLAANPLPPYDVATDKNARGRVLVAGGSERVPGALRLTGEAALRTGAGKVQLATVERAALALGVVTPEAALFELPANDAGELGSEAGQALAALLERCDALVLGPGMGIDADAAPMLDAILAGQGNGIALLLDAAMLAVVGSRADAIVARSGATVLTPHPGEMAKMMDEDPERIVREAAAVACEAAARFGAVVALKGPETHVATPDGIVLHYTGGGPGLATGGSGDVLAGAIGGLLARGAAPLVATGWGVWLHGEAGRRLAERMGTIGFLGRELAPEIPALMNSV</sequence>
<keyword evidence="5 6" id="KW-0456">Lyase</keyword>
<keyword evidence="8" id="KW-0808">Transferase</keyword>
<keyword evidence="1 6" id="KW-0547">Nucleotide-binding</keyword>
<comment type="similarity">
    <text evidence="6">Belongs to the NnrD/CARKD family.</text>
</comment>
<comment type="catalytic activity">
    <reaction evidence="6">
        <text>(6S)-NADHX + ADP = AMP + phosphate + NADH + H(+)</text>
        <dbReference type="Rhea" id="RHEA:32223"/>
        <dbReference type="ChEBI" id="CHEBI:15378"/>
        <dbReference type="ChEBI" id="CHEBI:43474"/>
        <dbReference type="ChEBI" id="CHEBI:57945"/>
        <dbReference type="ChEBI" id="CHEBI:64074"/>
        <dbReference type="ChEBI" id="CHEBI:456215"/>
        <dbReference type="ChEBI" id="CHEBI:456216"/>
        <dbReference type="EC" id="4.2.1.136"/>
    </reaction>
</comment>
<feature type="binding site" evidence="6">
    <location>
        <position position="112"/>
    </location>
    <ligand>
        <name>(6S)-NADPHX</name>
        <dbReference type="ChEBI" id="CHEBI:64076"/>
    </ligand>
</feature>
<dbReference type="Gene3D" id="3.40.1190.20">
    <property type="match status" value="1"/>
</dbReference>
<name>A0A7X5Y3R6_9SPHN</name>
<dbReference type="GO" id="GO:0052856">
    <property type="term" value="F:NAD(P)HX epimerase activity"/>
    <property type="evidence" value="ECO:0007669"/>
    <property type="project" value="TreeGrafter"/>
</dbReference>
<evidence type="ECO:0000313" key="8">
    <source>
        <dbReference type="EMBL" id="NJB99927.1"/>
    </source>
</evidence>
<proteinExistence type="inferred from homology"/>
<dbReference type="RefSeq" id="WP_125977411.1">
    <property type="nucleotide sequence ID" value="NZ_BAAADY010000037.1"/>
</dbReference>
<keyword evidence="8" id="KW-0418">Kinase</keyword>
<dbReference type="InterPro" id="IPR000631">
    <property type="entry name" value="CARKD"/>
</dbReference>
<dbReference type="CDD" id="cd01171">
    <property type="entry name" value="YXKO-related"/>
    <property type="match status" value="1"/>
</dbReference>
<dbReference type="GO" id="GO:0110051">
    <property type="term" value="P:metabolite repair"/>
    <property type="evidence" value="ECO:0007669"/>
    <property type="project" value="TreeGrafter"/>
</dbReference>
<evidence type="ECO:0000256" key="3">
    <source>
        <dbReference type="ARBA" id="ARBA00022857"/>
    </source>
</evidence>
<dbReference type="GO" id="GO:0052855">
    <property type="term" value="F:ADP-dependent NAD(P)H-hydrate dehydratase activity"/>
    <property type="evidence" value="ECO:0007669"/>
    <property type="project" value="UniProtKB-UniRule"/>
</dbReference>
<dbReference type="NCBIfam" id="TIGR00196">
    <property type="entry name" value="yjeF_cterm"/>
    <property type="match status" value="1"/>
</dbReference>
<dbReference type="GO" id="GO:0016301">
    <property type="term" value="F:kinase activity"/>
    <property type="evidence" value="ECO:0007669"/>
    <property type="project" value="UniProtKB-KW"/>
</dbReference>
<comment type="caution">
    <text evidence="8">The sequence shown here is derived from an EMBL/GenBank/DDBJ whole genome shotgun (WGS) entry which is preliminary data.</text>
</comment>
<dbReference type="PROSITE" id="PS01050">
    <property type="entry name" value="YJEF_C_2"/>
    <property type="match status" value="1"/>
</dbReference>
<keyword evidence="9" id="KW-1185">Reference proteome</keyword>
<evidence type="ECO:0000256" key="1">
    <source>
        <dbReference type="ARBA" id="ARBA00022741"/>
    </source>
</evidence>
<keyword evidence="4 6" id="KW-0520">NAD</keyword>
<dbReference type="PANTHER" id="PTHR12592:SF0">
    <property type="entry name" value="ATP-DEPENDENT (S)-NAD(P)H-HYDRATE DEHYDRATASE"/>
    <property type="match status" value="1"/>
</dbReference>
<evidence type="ECO:0000256" key="4">
    <source>
        <dbReference type="ARBA" id="ARBA00023027"/>
    </source>
</evidence>
<feature type="binding site" evidence="6">
    <location>
        <position position="165"/>
    </location>
    <ligand>
        <name>(6S)-NADPHX</name>
        <dbReference type="ChEBI" id="CHEBI:64076"/>
    </ligand>
</feature>
<comment type="catalytic activity">
    <reaction evidence="6">
        <text>(6S)-NADPHX + ADP = AMP + phosphate + NADPH + H(+)</text>
        <dbReference type="Rhea" id="RHEA:32235"/>
        <dbReference type="ChEBI" id="CHEBI:15378"/>
        <dbReference type="ChEBI" id="CHEBI:43474"/>
        <dbReference type="ChEBI" id="CHEBI:57783"/>
        <dbReference type="ChEBI" id="CHEBI:64076"/>
        <dbReference type="ChEBI" id="CHEBI:456215"/>
        <dbReference type="ChEBI" id="CHEBI:456216"/>
        <dbReference type="EC" id="4.2.1.136"/>
    </reaction>
</comment>
<dbReference type="PANTHER" id="PTHR12592">
    <property type="entry name" value="ATP-DEPENDENT (S)-NAD(P)H-HYDRATE DEHYDRATASE FAMILY MEMBER"/>
    <property type="match status" value="1"/>
</dbReference>
<comment type="cofactor">
    <cofactor evidence="6">
        <name>Mg(2+)</name>
        <dbReference type="ChEBI" id="CHEBI:18420"/>
    </cofactor>
</comment>